<keyword evidence="4 7" id="KW-0067">ATP-binding</keyword>
<dbReference type="EMBL" id="QJJK01000001">
    <property type="protein sequence ID" value="PXW64442.1"/>
    <property type="molecule type" value="Genomic_DNA"/>
</dbReference>
<keyword evidence="2" id="KW-0813">Transport</keyword>
<dbReference type="OrthoDB" id="8445866at2"/>
<comment type="caution">
    <text evidence="7">The sequence shown here is derived from an EMBL/GenBank/DDBJ whole genome shotgun (WGS) entry which is preliminary data.</text>
</comment>
<keyword evidence="8" id="KW-1185">Reference proteome</keyword>
<evidence type="ECO:0000256" key="1">
    <source>
        <dbReference type="ARBA" id="ARBA00005417"/>
    </source>
</evidence>
<dbReference type="InterPro" id="IPR027417">
    <property type="entry name" value="P-loop_NTPase"/>
</dbReference>
<dbReference type="InterPro" id="IPR017871">
    <property type="entry name" value="ABC_transporter-like_CS"/>
</dbReference>
<dbReference type="PANTHER" id="PTHR43820:SF4">
    <property type="entry name" value="HIGH-AFFINITY BRANCHED-CHAIN AMINO ACID TRANSPORT ATP-BINDING PROTEIN LIVF"/>
    <property type="match status" value="1"/>
</dbReference>
<dbReference type="AlphaFoldDB" id="A0A2V3UGE4"/>
<dbReference type="Proteomes" id="UP000248021">
    <property type="component" value="Unassembled WGS sequence"/>
</dbReference>
<dbReference type="GO" id="GO:0015807">
    <property type="term" value="P:L-amino acid transport"/>
    <property type="evidence" value="ECO:0007669"/>
    <property type="project" value="TreeGrafter"/>
</dbReference>
<feature type="domain" description="ABC transporter" evidence="6">
    <location>
        <begin position="2"/>
        <end position="236"/>
    </location>
</feature>
<dbReference type="RefSeq" id="WP_110372525.1">
    <property type="nucleotide sequence ID" value="NZ_JAHBRY010000001.1"/>
</dbReference>
<dbReference type="GO" id="GO:0016887">
    <property type="term" value="F:ATP hydrolysis activity"/>
    <property type="evidence" value="ECO:0007669"/>
    <property type="project" value="InterPro"/>
</dbReference>
<proteinExistence type="inferred from homology"/>
<evidence type="ECO:0000256" key="4">
    <source>
        <dbReference type="ARBA" id="ARBA00022840"/>
    </source>
</evidence>
<dbReference type="PANTHER" id="PTHR43820">
    <property type="entry name" value="HIGH-AFFINITY BRANCHED-CHAIN AMINO ACID TRANSPORT ATP-BINDING PROTEIN LIVF"/>
    <property type="match status" value="1"/>
</dbReference>
<dbReference type="PROSITE" id="PS50893">
    <property type="entry name" value="ABC_TRANSPORTER_2"/>
    <property type="match status" value="1"/>
</dbReference>
<comment type="similarity">
    <text evidence="1">Belongs to the ABC transporter superfamily.</text>
</comment>
<dbReference type="Pfam" id="PF00005">
    <property type="entry name" value="ABC_tran"/>
    <property type="match status" value="1"/>
</dbReference>
<reference evidence="7 8" key="1">
    <citation type="submission" date="2018-05" db="EMBL/GenBank/DDBJ databases">
        <title>Genomic Encyclopedia of Type Strains, Phase IV (KMG-IV): sequencing the most valuable type-strain genomes for metagenomic binning, comparative biology and taxonomic classification.</title>
        <authorList>
            <person name="Goeker M."/>
        </authorList>
    </citation>
    <scope>NUCLEOTIDE SEQUENCE [LARGE SCALE GENOMIC DNA]</scope>
    <source>
        <strain evidence="7 8">DSM 6462</strain>
    </source>
</reference>
<keyword evidence="3" id="KW-0547">Nucleotide-binding</keyword>
<evidence type="ECO:0000256" key="3">
    <source>
        <dbReference type="ARBA" id="ARBA00022741"/>
    </source>
</evidence>
<dbReference type="GO" id="GO:0015658">
    <property type="term" value="F:branched-chain amino acid transmembrane transporter activity"/>
    <property type="evidence" value="ECO:0007669"/>
    <property type="project" value="TreeGrafter"/>
</dbReference>
<dbReference type="InterPro" id="IPR052156">
    <property type="entry name" value="BCAA_Transport_ATP-bd_LivF"/>
</dbReference>
<dbReference type="SUPFAM" id="SSF52540">
    <property type="entry name" value="P-loop containing nucleoside triphosphate hydrolases"/>
    <property type="match status" value="1"/>
</dbReference>
<accession>A0A2V3UGE4</accession>
<protein>
    <submittedName>
        <fullName evidence="7">Amino acid/amide ABC transporter ATP-binding protein 2 (HAAT family)</fullName>
    </submittedName>
</protein>
<dbReference type="SMART" id="SM00382">
    <property type="entry name" value="AAA"/>
    <property type="match status" value="1"/>
</dbReference>
<dbReference type="InterPro" id="IPR003593">
    <property type="entry name" value="AAA+_ATPase"/>
</dbReference>
<gene>
    <name evidence="7" type="ORF">C7450_101197</name>
</gene>
<dbReference type="CDD" id="cd03224">
    <property type="entry name" value="ABC_TM1139_LivF_branched"/>
    <property type="match status" value="1"/>
</dbReference>
<evidence type="ECO:0000259" key="6">
    <source>
        <dbReference type="PROSITE" id="PS50893"/>
    </source>
</evidence>
<dbReference type="Gene3D" id="3.40.50.300">
    <property type="entry name" value="P-loop containing nucleotide triphosphate hydrolases"/>
    <property type="match status" value="1"/>
</dbReference>
<evidence type="ECO:0000256" key="5">
    <source>
        <dbReference type="ARBA" id="ARBA00022970"/>
    </source>
</evidence>
<evidence type="ECO:0000313" key="8">
    <source>
        <dbReference type="Proteomes" id="UP000248021"/>
    </source>
</evidence>
<name>A0A2V3UGE4_9HYPH</name>
<organism evidence="7 8">
    <name type="scientific">Chelatococcus asaccharovorans</name>
    <dbReference type="NCBI Taxonomy" id="28210"/>
    <lineage>
        <taxon>Bacteria</taxon>
        <taxon>Pseudomonadati</taxon>
        <taxon>Pseudomonadota</taxon>
        <taxon>Alphaproteobacteria</taxon>
        <taxon>Hyphomicrobiales</taxon>
        <taxon>Chelatococcaceae</taxon>
        <taxon>Chelatococcus</taxon>
    </lineage>
</organism>
<dbReference type="PROSITE" id="PS00211">
    <property type="entry name" value="ABC_TRANSPORTER_1"/>
    <property type="match status" value="1"/>
</dbReference>
<evidence type="ECO:0000256" key="2">
    <source>
        <dbReference type="ARBA" id="ARBA00022448"/>
    </source>
</evidence>
<evidence type="ECO:0000313" key="7">
    <source>
        <dbReference type="EMBL" id="PXW64442.1"/>
    </source>
</evidence>
<keyword evidence="5" id="KW-0029">Amino-acid transport</keyword>
<dbReference type="InterPro" id="IPR003439">
    <property type="entry name" value="ABC_transporter-like_ATP-bd"/>
</dbReference>
<dbReference type="GO" id="GO:0005524">
    <property type="term" value="F:ATP binding"/>
    <property type="evidence" value="ECO:0007669"/>
    <property type="project" value="UniProtKB-KW"/>
</dbReference>
<sequence>MLTIEKLSAGYGRADVIHNLDMKVHQGQLVCLIGGNGAGKTTTLRTISGMLRPSGGRVLLDGHDLRGLPSHRVSALGLAHVPEGRKLFGSLSVMDNLRLGAFARKDRVRGALSFDLDFVLEVFPLLRERRSQQAGTLSGGEQQMLAIARALMARPQVMVLDEPSLGLAPKLIAEVYAIIARLRAEGRTMVIVEQFANLALAVADHAYVMANGCIVREGPARQLRDDESVRNAYLGGHPLELA</sequence>